<evidence type="ECO:0008006" key="5">
    <source>
        <dbReference type="Google" id="ProtNLM"/>
    </source>
</evidence>
<dbReference type="Proteomes" id="UP000681967">
    <property type="component" value="Unassembled WGS sequence"/>
</dbReference>
<sequence>LDAIYYCFAEPTQRHKACLKILLEMGADVNNRARNGVPNLVYACSKSNEQEDFCIDLIRAGANVHLVDEVEIIN</sequence>
<dbReference type="Gene3D" id="1.25.40.20">
    <property type="entry name" value="Ankyrin repeat-containing domain"/>
    <property type="match status" value="1"/>
</dbReference>
<reference evidence="1" key="1">
    <citation type="submission" date="2021-02" db="EMBL/GenBank/DDBJ databases">
        <authorList>
            <person name="Nowell W R."/>
        </authorList>
    </citation>
    <scope>NUCLEOTIDE SEQUENCE</scope>
</reference>
<organism evidence="1 4">
    <name type="scientific">Rotaria magnacalcarata</name>
    <dbReference type="NCBI Taxonomy" id="392030"/>
    <lineage>
        <taxon>Eukaryota</taxon>
        <taxon>Metazoa</taxon>
        <taxon>Spiralia</taxon>
        <taxon>Gnathifera</taxon>
        <taxon>Rotifera</taxon>
        <taxon>Eurotatoria</taxon>
        <taxon>Bdelloidea</taxon>
        <taxon>Philodinida</taxon>
        <taxon>Philodinidae</taxon>
        <taxon>Rotaria</taxon>
    </lineage>
</organism>
<evidence type="ECO:0000313" key="4">
    <source>
        <dbReference type="Proteomes" id="UP000681967"/>
    </source>
</evidence>
<evidence type="ECO:0000313" key="2">
    <source>
        <dbReference type="EMBL" id="CAF4743985.1"/>
    </source>
</evidence>
<feature type="non-terminal residue" evidence="1">
    <location>
        <position position="1"/>
    </location>
</feature>
<gene>
    <name evidence="1" type="ORF">BYL167_LOCUS44485</name>
    <name evidence="2" type="ORF">BYL167_LOCUS45818</name>
    <name evidence="3" type="ORF">GIL414_LOCUS51940</name>
</gene>
<accession>A0A8S3AIR5</accession>
<dbReference type="EMBL" id="CAJOBJ010176751">
    <property type="protein sequence ID" value="CAF4903189.1"/>
    <property type="molecule type" value="Genomic_DNA"/>
</dbReference>
<evidence type="ECO:0000313" key="1">
    <source>
        <dbReference type="EMBL" id="CAF4711053.1"/>
    </source>
</evidence>
<dbReference type="Proteomes" id="UP000681720">
    <property type="component" value="Unassembled WGS sequence"/>
</dbReference>
<dbReference type="SUPFAM" id="SSF48403">
    <property type="entry name" value="Ankyrin repeat"/>
    <property type="match status" value="1"/>
</dbReference>
<dbReference type="EMBL" id="CAJOBH010120945">
    <property type="protein sequence ID" value="CAF4711053.1"/>
    <property type="molecule type" value="Genomic_DNA"/>
</dbReference>
<comment type="caution">
    <text evidence="1">The sequence shown here is derived from an EMBL/GenBank/DDBJ whole genome shotgun (WGS) entry which is preliminary data.</text>
</comment>
<evidence type="ECO:0000313" key="3">
    <source>
        <dbReference type="EMBL" id="CAF4903189.1"/>
    </source>
</evidence>
<name>A0A8S3AIR5_9BILA</name>
<protein>
    <recommendedName>
        <fullName evidence="5">Ankyrin repeat protein</fullName>
    </recommendedName>
</protein>
<dbReference type="AlphaFoldDB" id="A0A8S3AIR5"/>
<dbReference type="EMBL" id="CAJOBH010128124">
    <property type="protein sequence ID" value="CAF4743985.1"/>
    <property type="molecule type" value="Genomic_DNA"/>
</dbReference>
<dbReference type="InterPro" id="IPR036770">
    <property type="entry name" value="Ankyrin_rpt-contain_sf"/>
</dbReference>
<proteinExistence type="predicted"/>